<dbReference type="Gene3D" id="3.40.50.1820">
    <property type="entry name" value="alpha/beta hydrolase"/>
    <property type="match status" value="1"/>
</dbReference>
<comment type="caution">
    <text evidence="2">The sequence shown here is derived from an EMBL/GenBank/DDBJ whole genome shotgun (WGS) entry which is preliminary data.</text>
</comment>
<dbReference type="InterPro" id="IPR000073">
    <property type="entry name" value="AB_hydrolase_1"/>
</dbReference>
<dbReference type="SUPFAM" id="SSF53474">
    <property type="entry name" value="alpha/beta-Hydrolases"/>
    <property type="match status" value="1"/>
</dbReference>
<keyword evidence="3" id="KW-1185">Reference proteome</keyword>
<proteinExistence type="predicted"/>
<dbReference type="Proteomes" id="UP001597112">
    <property type="component" value="Unassembled WGS sequence"/>
</dbReference>
<dbReference type="RefSeq" id="WP_377583650.1">
    <property type="nucleotide sequence ID" value="NZ_JBHTKA010000008.1"/>
</dbReference>
<dbReference type="PRINTS" id="PR00111">
    <property type="entry name" value="ABHYDROLASE"/>
</dbReference>
<organism evidence="2 3">
    <name type="scientific">Ohtaekwangia kribbensis</name>
    <dbReference type="NCBI Taxonomy" id="688913"/>
    <lineage>
        <taxon>Bacteria</taxon>
        <taxon>Pseudomonadati</taxon>
        <taxon>Bacteroidota</taxon>
        <taxon>Cytophagia</taxon>
        <taxon>Cytophagales</taxon>
        <taxon>Fulvivirgaceae</taxon>
        <taxon>Ohtaekwangia</taxon>
    </lineage>
</organism>
<reference evidence="3" key="1">
    <citation type="journal article" date="2019" name="Int. J. Syst. Evol. Microbiol.">
        <title>The Global Catalogue of Microorganisms (GCM) 10K type strain sequencing project: providing services to taxonomists for standard genome sequencing and annotation.</title>
        <authorList>
            <consortium name="The Broad Institute Genomics Platform"/>
            <consortium name="The Broad Institute Genome Sequencing Center for Infectious Disease"/>
            <person name="Wu L."/>
            <person name="Ma J."/>
        </authorList>
    </citation>
    <scope>NUCLEOTIDE SEQUENCE [LARGE SCALE GENOMIC DNA]</scope>
    <source>
        <strain evidence="3">CCUG 58938</strain>
    </source>
</reference>
<accession>A0ABW3K8Q5</accession>
<gene>
    <name evidence="2" type="ORF">ACFQ21_24400</name>
</gene>
<dbReference type="InterPro" id="IPR050266">
    <property type="entry name" value="AB_hydrolase_sf"/>
</dbReference>
<evidence type="ECO:0000259" key="1">
    <source>
        <dbReference type="Pfam" id="PF12697"/>
    </source>
</evidence>
<evidence type="ECO:0000313" key="2">
    <source>
        <dbReference type="EMBL" id="MFD1002488.1"/>
    </source>
</evidence>
<evidence type="ECO:0000313" key="3">
    <source>
        <dbReference type="Proteomes" id="UP001597112"/>
    </source>
</evidence>
<feature type="domain" description="AB hydrolase-1" evidence="1">
    <location>
        <begin position="15"/>
        <end position="243"/>
    </location>
</feature>
<dbReference type="EMBL" id="JBHTKA010000008">
    <property type="protein sequence ID" value="MFD1002488.1"/>
    <property type="molecule type" value="Genomic_DNA"/>
</dbReference>
<dbReference type="PANTHER" id="PTHR43798">
    <property type="entry name" value="MONOACYLGLYCEROL LIPASE"/>
    <property type="match status" value="1"/>
</dbReference>
<sequence length="253" mass="27956">MLKIFSAVRGSGRPVILIHGFPMNSNVWDNFATPLSKHYKVYTPDLPGFGKSKLLDLPFTIEAVATQLLDWMDEQKIENPVVIGHSLGGYVALAMAAKNPERLAGIGLFHSTAAEDSVEKKESRTKTIEFVKKNGVLAFTSNFIQQLFANPEHPAIATVREIAIQSQEDAVVGYTQAMRDRPSRIHVLQDFDKPVLLIAGEKDQGISAASIQQQASLCKQSHLHVIPNVAHMGMFEKPDETVNLAKLFIDHCK</sequence>
<dbReference type="InterPro" id="IPR029058">
    <property type="entry name" value="AB_hydrolase_fold"/>
</dbReference>
<dbReference type="Pfam" id="PF12697">
    <property type="entry name" value="Abhydrolase_6"/>
    <property type="match status" value="1"/>
</dbReference>
<keyword evidence="2" id="KW-0378">Hydrolase</keyword>
<name>A0ABW3K8Q5_9BACT</name>
<protein>
    <submittedName>
        <fullName evidence="2">Alpha/beta fold hydrolase</fullName>
    </submittedName>
</protein>
<dbReference type="GO" id="GO:0016787">
    <property type="term" value="F:hydrolase activity"/>
    <property type="evidence" value="ECO:0007669"/>
    <property type="project" value="UniProtKB-KW"/>
</dbReference>